<proteinExistence type="predicted"/>
<dbReference type="Proteomes" id="UP000637383">
    <property type="component" value="Unassembled WGS sequence"/>
</dbReference>
<dbReference type="RefSeq" id="WP_190953434.1">
    <property type="nucleotide sequence ID" value="NZ_JACJTU010000001.1"/>
</dbReference>
<keyword evidence="2" id="KW-1185">Reference proteome</keyword>
<gene>
    <name evidence="1" type="ORF">H6H03_02060</name>
</gene>
<dbReference type="EMBL" id="JACJTU010000001">
    <property type="protein sequence ID" value="MBD2732701.1"/>
    <property type="molecule type" value="Genomic_DNA"/>
</dbReference>
<organism evidence="1 2">
    <name type="scientific">Nostoc paludosum FACHB-159</name>
    <dbReference type="NCBI Taxonomy" id="2692908"/>
    <lineage>
        <taxon>Bacteria</taxon>
        <taxon>Bacillati</taxon>
        <taxon>Cyanobacteriota</taxon>
        <taxon>Cyanophyceae</taxon>
        <taxon>Nostocales</taxon>
        <taxon>Nostocaceae</taxon>
        <taxon>Nostoc</taxon>
    </lineage>
</organism>
<name>A0ABR8K1J6_9NOSO</name>
<evidence type="ECO:0008006" key="3">
    <source>
        <dbReference type="Google" id="ProtNLM"/>
    </source>
</evidence>
<comment type="caution">
    <text evidence="1">The sequence shown here is derived from an EMBL/GenBank/DDBJ whole genome shotgun (WGS) entry which is preliminary data.</text>
</comment>
<evidence type="ECO:0000313" key="2">
    <source>
        <dbReference type="Proteomes" id="UP000637383"/>
    </source>
</evidence>
<sequence>MLRIHLLASMWWFVEEPTHCHSYNSFVFPTVLNMSFRCEHYVGQVLMDECPKILQPRLASIAVSAL</sequence>
<reference evidence="1 2" key="1">
    <citation type="journal article" date="2020" name="ISME J.">
        <title>Comparative genomics reveals insights into cyanobacterial evolution and habitat adaptation.</title>
        <authorList>
            <person name="Chen M.Y."/>
            <person name="Teng W.K."/>
            <person name="Zhao L."/>
            <person name="Hu C.X."/>
            <person name="Zhou Y.K."/>
            <person name="Han B.P."/>
            <person name="Song L.R."/>
            <person name="Shu W.S."/>
        </authorList>
    </citation>
    <scope>NUCLEOTIDE SEQUENCE [LARGE SCALE GENOMIC DNA]</scope>
    <source>
        <strain evidence="1 2">FACHB-159</strain>
    </source>
</reference>
<accession>A0ABR8K1J6</accession>
<evidence type="ECO:0000313" key="1">
    <source>
        <dbReference type="EMBL" id="MBD2732701.1"/>
    </source>
</evidence>
<protein>
    <recommendedName>
        <fullName evidence="3">Secreted protein</fullName>
    </recommendedName>
</protein>